<organism evidence="4 5">
    <name type="scientific">Paralvinella palmiformis</name>
    <dbReference type="NCBI Taxonomy" id="53620"/>
    <lineage>
        <taxon>Eukaryota</taxon>
        <taxon>Metazoa</taxon>
        <taxon>Spiralia</taxon>
        <taxon>Lophotrochozoa</taxon>
        <taxon>Annelida</taxon>
        <taxon>Polychaeta</taxon>
        <taxon>Sedentaria</taxon>
        <taxon>Canalipalpata</taxon>
        <taxon>Terebellida</taxon>
        <taxon>Terebelliformia</taxon>
        <taxon>Alvinellidae</taxon>
        <taxon>Paralvinella</taxon>
    </lineage>
</organism>
<dbReference type="InterPro" id="IPR040362">
    <property type="entry name" value="RELCH"/>
</dbReference>
<evidence type="ECO:0000313" key="4">
    <source>
        <dbReference type="EMBL" id="KAK2149703.1"/>
    </source>
</evidence>
<dbReference type="EMBL" id="JAODUP010000441">
    <property type="protein sequence ID" value="KAK2149703.1"/>
    <property type="molecule type" value="Genomic_DNA"/>
</dbReference>
<comment type="caution">
    <text evidence="4">The sequence shown here is derived from an EMBL/GenBank/DDBJ whole genome shotgun (WGS) entry which is preliminary data.</text>
</comment>
<evidence type="ECO:0000256" key="1">
    <source>
        <dbReference type="PROSITE-ProRule" id="PRU00103"/>
    </source>
</evidence>
<dbReference type="SUPFAM" id="SSF48371">
    <property type="entry name" value="ARM repeat"/>
    <property type="match status" value="1"/>
</dbReference>
<accession>A0AAD9JAX6</accession>
<proteinExistence type="predicted"/>
<dbReference type="PANTHER" id="PTHR32059:SF0">
    <property type="entry name" value="RAB11-BINDING PROTEIN RELCH"/>
    <property type="match status" value="1"/>
</dbReference>
<sequence length="883" mass="98765">MVDVGCMVDLVEGDRKETITPNHVLNTQITELENRIITLSNENEFLAHRIKAMEREAETIKALRQKSSTPLVSPITTPHKQTQAITDADQESQCMGDDLPQSPKHEQVEKLTNQSDSGSQTAVSEDPVELSSQSDEQEDNNRQPTTGGTTVSGIDVELECDTTDSNHTMPNASVQKERSAKSPNSMFVEVGSVSRDQSLSMDQLTMNHSVPQPVIFTDMDSHIPYYLLSRISHSFQKLLMSNSLPVSNDNRIVSEICHMTENEDKVILILGRCLPNIVPNVILAKREELIPLILCTATLHPDAKLRDQLLNILFNLIKRPGTEQRRMILTGCVAFAKHVGPDRVETELLPQCWEQINHKYVERRLLVAEACGTLAPYIPHELRGSLVLSMLTQMLQFDKAEEVREAVVHSLGQLVLFIADTNKYNEGVQLLFTGLQDLSTRVQNGVKQVFLPAFAMWALLLGKLESDFLQSIVDKLETLVKGGEMLQKSNTSGVLPPDKQQFCLFLHSLQQLIPFMFMSILLTAPFVGKDKPNEEMLKHFSVSSRLPEPSSDLFDLCAIFGSHEHLANLVCLYEEYIGEEWYKPWDNFNWMAGQLIPQLLSLLNMMDVSCMTIVHQMSTLFFNICKTFGRCFTITKVKKKFQVVLSIPEEDTDTMLSAGKTPLSKCTVPVYAAGVLGSLTQDDDYKELAKFLKDLLLTLSLCHAPIDSLKAAVTELCYDPDNHQLLIGVLWDGVVHTSASVRSTSAQLFELLIKGVDECLVSSKVVPALVTLASDAEIMVRISTISAFGTIMETISDRSILDKVHMQFQTFMDDPMYSNQHDLHLELVATFGRVGPNAEPRFRDESGYVLSYTLLRRLSSGVLPVSILSHHNRHHPSSTVTLE</sequence>
<evidence type="ECO:0000256" key="3">
    <source>
        <dbReference type="SAM" id="MobiDB-lite"/>
    </source>
</evidence>
<feature type="compositionally biased region" description="Polar residues" evidence="3">
    <location>
        <begin position="163"/>
        <end position="174"/>
    </location>
</feature>
<feature type="compositionally biased region" description="Polar residues" evidence="3">
    <location>
        <begin position="65"/>
        <end position="85"/>
    </location>
</feature>
<dbReference type="Gene3D" id="1.25.10.10">
    <property type="entry name" value="Leucine-rich Repeat Variant"/>
    <property type="match status" value="2"/>
</dbReference>
<dbReference type="AlphaFoldDB" id="A0AAD9JAX6"/>
<protein>
    <submittedName>
        <fullName evidence="4">Uncharacterized protein</fullName>
    </submittedName>
</protein>
<dbReference type="Proteomes" id="UP001208570">
    <property type="component" value="Unassembled WGS sequence"/>
</dbReference>
<evidence type="ECO:0000313" key="5">
    <source>
        <dbReference type="Proteomes" id="UP001208570"/>
    </source>
</evidence>
<feature type="repeat" description="HEAT" evidence="1">
    <location>
        <begin position="765"/>
        <end position="803"/>
    </location>
</feature>
<feature type="compositionally biased region" description="Polar residues" evidence="3">
    <location>
        <begin position="110"/>
        <end position="123"/>
    </location>
</feature>
<feature type="compositionally biased region" description="Polar residues" evidence="3">
    <location>
        <begin position="142"/>
        <end position="152"/>
    </location>
</feature>
<dbReference type="PANTHER" id="PTHR32059">
    <property type="entry name" value="RAB11-BINDING PROTEIN RELCH"/>
    <property type="match status" value="1"/>
</dbReference>
<dbReference type="GO" id="GO:0032367">
    <property type="term" value="P:intracellular cholesterol transport"/>
    <property type="evidence" value="ECO:0007669"/>
    <property type="project" value="InterPro"/>
</dbReference>
<dbReference type="GO" id="GO:0005802">
    <property type="term" value="C:trans-Golgi network"/>
    <property type="evidence" value="ECO:0007669"/>
    <property type="project" value="InterPro"/>
</dbReference>
<keyword evidence="5" id="KW-1185">Reference proteome</keyword>
<dbReference type="PROSITE" id="PS50077">
    <property type="entry name" value="HEAT_REPEAT"/>
    <property type="match status" value="1"/>
</dbReference>
<gene>
    <name evidence="4" type="ORF">LSH36_441g01057</name>
</gene>
<feature type="region of interest" description="Disordered" evidence="3">
    <location>
        <begin position="63"/>
        <end position="183"/>
    </location>
</feature>
<evidence type="ECO:0000256" key="2">
    <source>
        <dbReference type="SAM" id="Coils"/>
    </source>
</evidence>
<dbReference type="InterPro" id="IPR016024">
    <property type="entry name" value="ARM-type_fold"/>
</dbReference>
<dbReference type="InterPro" id="IPR011989">
    <property type="entry name" value="ARM-like"/>
</dbReference>
<dbReference type="GO" id="GO:0055037">
    <property type="term" value="C:recycling endosome"/>
    <property type="evidence" value="ECO:0007669"/>
    <property type="project" value="TreeGrafter"/>
</dbReference>
<dbReference type="InterPro" id="IPR021133">
    <property type="entry name" value="HEAT_type_2"/>
</dbReference>
<name>A0AAD9JAX6_9ANNE</name>
<reference evidence="4" key="1">
    <citation type="journal article" date="2023" name="Mol. Biol. Evol.">
        <title>Third-Generation Sequencing Reveals the Adaptive Role of the Epigenome in Three Deep-Sea Polychaetes.</title>
        <authorList>
            <person name="Perez M."/>
            <person name="Aroh O."/>
            <person name="Sun Y."/>
            <person name="Lan Y."/>
            <person name="Juniper S.K."/>
            <person name="Young C.R."/>
            <person name="Angers B."/>
            <person name="Qian P.Y."/>
        </authorList>
    </citation>
    <scope>NUCLEOTIDE SEQUENCE</scope>
    <source>
        <strain evidence="4">P08H-3</strain>
    </source>
</reference>
<feature type="coiled-coil region" evidence="2">
    <location>
        <begin position="22"/>
        <end position="63"/>
    </location>
</feature>
<keyword evidence="2" id="KW-0175">Coiled coil</keyword>